<dbReference type="Pfam" id="PF02753">
    <property type="entry name" value="PapD_C"/>
    <property type="match status" value="1"/>
</dbReference>
<keyword evidence="6 8" id="KW-0143">Chaperone</keyword>
<dbReference type="Gene3D" id="2.60.40.10">
    <property type="entry name" value="Immunoglobulins"/>
    <property type="match status" value="2"/>
</dbReference>
<evidence type="ECO:0000256" key="3">
    <source>
        <dbReference type="ARBA" id="ARBA00022558"/>
    </source>
</evidence>
<dbReference type="InterPro" id="IPR036316">
    <property type="entry name" value="Pili_assmbl_chap_C_dom_sf"/>
</dbReference>
<feature type="domain" description="Pili assembly chaperone N-terminal" evidence="10">
    <location>
        <begin position="27"/>
        <end position="149"/>
    </location>
</feature>
<dbReference type="InterPro" id="IPR008962">
    <property type="entry name" value="PapD-like_sf"/>
</dbReference>
<evidence type="ECO:0000256" key="4">
    <source>
        <dbReference type="ARBA" id="ARBA00022729"/>
    </source>
</evidence>
<dbReference type="PANTHER" id="PTHR30251">
    <property type="entry name" value="PILUS ASSEMBLY CHAPERONE"/>
    <property type="match status" value="1"/>
</dbReference>
<dbReference type="EMBL" id="CP011110">
    <property type="protein sequence ID" value="AKA23490.1"/>
    <property type="molecule type" value="Genomic_DNA"/>
</dbReference>
<gene>
    <name evidence="12" type="ORF">PCL1606_20370</name>
</gene>
<dbReference type="Proteomes" id="UP000032748">
    <property type="component" value="Chromosome"/>
</dbReference>
<comment type="similarity">
    <text evidence="2 8">Belongs to the periplasmic pilus chaperone family.</text>
</comment>
<evidence type="ECO:0000256" key="7">
    <source>
        <dbReference type="ARBA" id="ARBA00023319"/>
    </source>
</evidence>
<evidence type="ECO:0000259" key="11">
    <source>
        <dbReference type="Pfam" id="PF02753"/>
    </source>
</evidence>
<evidence type="ECO:0000256" key="2">
    <source>
        <dbReference type="ARBA" id="ARBA00007399"/>
    </source>
</evidence>
<dbReference type="OrthoDB" id="9131059at2"/>
<keyword evidence="4 9" id="KW-0732">Signal</keyword>
<evidence type="ECO:0000256" key="1">
    <source>
        <dbReference type="ARBA" id="ARBA00004418"/>
    </source>
</evidence>
<proteinExistence type="inferred from homology"/>
<dbReference type="PATRIC" id="fig|587753.10.peg.2038"/>
<dbReference type="RefSeq" id="WP_148558632.1">
    <property type="nucleotide sequence ID" value="NZ_CP011110.1"/>
</dbReference>
<sequence length="247" mass="26547">MSGDKKILRRAALALLATLVCSQAVAGVVITGTRLIYPASQKEITVKLNNNGVRPALIQSWVDSGDVESSPTSSKAPFVLSPPVSRIDPGKGQSLRLMFTGSALPANKESVFWLNVLEIPPKAEGPVDLNVLQMAFRSRIKIFYRPDSLPGKPAEAIEQLQWSLTRQGQGYALQAYNPTAFHVSQVELALVAGTQRYPSEDGMIGPGQTRQFPLPTLKALPGAGAQVEFNAINDYGALVPSKQALKP</sequence>
<feature type="domain" description="Pili assembly chaperone C-terminal" evidence="11">
    <location>
        <begin position="177"/>
        <end position="239"/>
    </location>
</feature>
<reference evidence="12 13" key="1">
    <citation type="journal article" date="2015" name="Mol. Plant Microbe Interact.">
        <title>Comparative Genomic Analysis of Pseudomonas chlororaphis PCL1606 Reveals New Insight into Antifungal Compounds Involved in Biocontrol.</title>
        <authorList>
            <person name="Calderon C.E."/>
            <person name="Ramos C."/>
            <person name="de Vicente A."/>
            <person name="Cazorla F.M."/>
        </authorList>
    </citation>
    <scope>NUCLEOTIDE SEQUENCE [LARGE SCALE GENOMIC DNA]</scope>
    <source>
        <strain evidence="12 13">PCL1606</strain>
    </source>
</reference>
<feature type="signal peptide" evidence="9">
    <location>
        <begin position="1"/>
        <end position="26"/>
    </location>
</feature>
<dbReference type="InterPro" id="IPR050643">
    <property type="entry name" value="Periplasmic_pilus_chap"/>
</dbReference>
<dbReference type="InterPro" id="IPR016148">
    <property type="entry name" value="Pili_assmbl_chaperone_C"/>
</dbReference>
<evidence type="ECO:0000256" key="8">
    <source>
        <dbReference type="RuleBase" id="RU003918"/>
    </source>
</evidence>
<dbReference type="InterPro" id="IPR001829">
    <property type="entry name" value="Pili_assmbl_chaperone_bac"/>
</dbReference>
<comment type="subcellular location">
    <subcellularLocation>
        <location evidence="1 8">Periplasm</location>
    </subcellularLocation>
</comment>
<dbReference type="InterPro" id="IPR018046">
    <property type="entry name" value="Pili_assmbl_chaperone_CS"/>
</dbReference>
<dbReference type="PROSITE" id="PS00635">
    <property type="entry name" value="PILI_CHAPERONE"/>
    <property type="match status" value="1"/>
</dbReference>
<dbReference type="KEGG" id="pcz:PCL1606_20370"/>
<dbReference type="InterPro" id="IPR016147">
    <property type="entry name" value="Pili_assmbl_chaperone_N"/>
</dbReference>
<dbReference type="InterPro" id="IPR013783">
    <property type="entry name" value="Ig-like_fold"/>
</dbReference>
<dbReference type="AlphaFoldDB" id="A0A0D5XXD4"/>
<evidence type="ECO:0000259" key="10">
    <source>
        <dbReference type="Pfam" id="PF00345"/>
    </source>
</evidence>
<keyword evidence="7" id="KW-0393">Immunoglobulin domain</keyword>
<accession>A0A0D5XXD4</accession>
<dbReference type="SUPFAM" id="SSF49354">
    <property type="entry name" value="PapD-like"/>
    <property type="match status" value="1"/>
</dbReference>
<evidence type="ECO:0000313" key="13">
    <source>
        <dbReference type="Proteomes" id="UP000032748"/>
    </source>
</evidence>
<feature type="chain" id="PRO_5002299594" evidence="9">
    <location>
        <begin position="27"/>
        <end position="247"/>
    </location>
</feature>
<dbReference type="GO" id="GO:0030288">
    <property type="term" value="C:outer membrane-bounded periplasmic space"/>
    <property type="evidence" value="ECO:0007669"/>
    <property type="project" value="InterPro"/>
</dbReference>
<evidence type="ECO:0000256" key="9">
    <source>
        <dbReference type="SAM" id="SignalP"/>
    </source>
</evidence>
<dbReference type="GO" id="GO:0071555">
    <property type="term" value="P:cell wall organization"/>
    <property type="evidence" value="ECO:0007669"/>
    <property type="project" value="InterPro"/>
</dbReference>
<dbReference type="PANTHER" id="PTHR30251:SF2">
    <property type="entry name" value="FIMBRIAL CHAPERONE YADV-RELATED"/>
    <property type="match status" value="1"/>
</dbReference>
<dbReference type="SUPFAM" id="SSF49584">
    <property type="entry name" value="Periplasmic chaperone C-domain"/>
    <property type="match status" value="1"/>
</dbReference>
<dbReference type="FunFam" id="2.60.40.10:FF:000458">
    <property type="entry name" value="Molecular chaperone FimC"/>
    <property type="match status" value="1"/>
</dbReference>
<evidence type="ECO:0000256" key="6">
    <source>
        <dbReference type="ARBA" id="ARBA00023186"/>
    </source>
</evidence>
<keyword evidence="3" id="KW-1029">Fimbrium biogenesis</keyword>
<dbReference type="Pfam" id="PF00345">
    <property type="entry name" value="PapD_N"/>
    <property type="match status" value="1"/>
</dbReference>
<organism evidence="12 13">
    <name type="scientific">Pseudomonas chlororaphis</name>
    <dbReference type="NCBI Taxonomy" id="587753"/>
    <lineage>
        <taxon>Bacteria</taxon>
        <taxon>Pseudomonadati</taxon>
        <taxon>Pseudomonadota</taxon>
        <taxon>Gammaproteobacteria</taxon>
        <taxon>Pseudomonadales</taxon>
        <taxon>Pseudomonadaceae</taxon>
        <taxon>Pseudomonas</taxon>
    </lineage>
</organism>
<protein>
    <submittedName>
        <fullName evidence="12">Molecular chaperone EcpD</fullName>
    </submittedName>
</protein>
<dbReference type="PRINTS" id="PR00969">
    <property type="entry name" value="CHAPERONPILI"/>
</dbReference>
<name>A0A0D5XXD4_9PSED</name>
<evidence type="ECO:0000256" key="5">
    <source>
        <dbReference type="ARBA" id="ARBA00022764"/>
    </source>
</evidence>
<keyword evidence="5" id="KW-0574">Periplasm</keyword>
<evidence type="ECO:0000313" key="12">
    <source>
        <dbReference type="EMBL" id="AKA23490.1"/>
    </source>
</evidence>